<gene>
    <name evidence="1" type="ORF">VXC91_44085</name>
</gene>
<reference evidence="1" key="1">
    <citation type="submission" date="2024-01" db="EMBL/GenBank/DDBJ databases">
        <title>First draft genome sequence data of TA4-1, the type strain of Gram-positive actinobacterium Streptomyces chiangmaiensis.</title>
        <authorList>
            <person name="Yasawong M."/>
            <person name="Nantapong N."/>
        </authorList>
    </citation>
    <scope>NUCLEOTIDE SEQUENCE</scope>
    <source>
        <strain evidence="1">TA4-1</strain>
    </source>
</reference>
<evidence type="ECO:0000313" key="1">
    <source>
        <dbReference type="EMBL" id="MED7828633.1"/>
    </source>
</evidence>
<protein>
    <recommendedName>
        <fullName evidence="3">Transposase</fullName>
    </recommendedName>
</protein>
<evidence type="ECO:0008006" key="3">
    <source>
        <dbReference type="Google" id="ProtNLM"/>
    </source>
</evidence>
<accession>A0ABU7FYH1</accession>
<comment type="caution">
    <text evidence="1">The sequence shown here is derived from an EMBL/GenBank/DDBJ whole genome shotgun (WGS) entry which is preliminary data.</text>
</comment>
<dbReference type="Proteomes" id="UP001333996">
    <property type="component" value="Unassembled WGS sequence"/>
</dbReference>
<name>A0ABU7FYH1_9ACTN</name>
<feature type="non-terminal residue" evidence="1">
    <location>
        <position position="92"/>
    </location>
</feature>
<sequence>MYSGRREAPLTVQVCDRLGEVFPDAAFADGFGRAGKPGWSPGRLALVTVLQKAANLTDRQAADGGTSSAMESSACSNSAASALKQIPHNWPI</sequence>
<organism evidence="1 2">
    <name type="scientific">Streptomyces chiangmaiensis</name>
    <dbReference type="NCBI Taxonomy" id="766497"/>
    <lineage>
        <taxon>Bacteria</taxon>
        <taxon>Bacillati</taxon>
        <taxon>Actinomycetota</taxon>
        <taxon>Actinomycetes</taxon>
        <taxon>Kitasatosporales</taxon>
        <taxon>Streptomycetaceae</taxon>
        <taxon>Streptomyces</taxon>
    </lineage>
</organism>
<evidence type="ECO:0000313" key="2">
    <source>
        <dbReference type="Proteomes" id="UP001333996"/>
    </source>
</evidence>
<keyword evidence="2" id="KW-1185">Reference proteome</keyword>
<proteinExistence type="predicted"/>
<dbReference type="EMBL" id="JAYWVC010000444">
    <property type="protein sequence ID" value="MED7828633.1"/>
    <property type="molecule type" value="Genomic_DNA"/>
</dbReference>